<evidence type="ECO:0000256" key="4">
    <source>
        <dbReference type="ARBA" id="ARBA00023163"/>
    </source>
</evidence>
<evidence type="ECO:0000256" key="6">
    <source>
        <dbReference type="SAM" id="Coils"/>
    </source>
</evidence>
<feature type="region of interest" description="Disordered" evidence="7">
    <location>
        <begin position="80"/>
        <end position="154"/>
    </location>
</feature>
<protein>
    <recommendedName>
        <fullName evidence="8">Myb-like domain-containing protein</fullName>
    </recommendedName>
</protein>
<dbReference type="InterPro" id="IPR036390">
    <property type="entry name" value="WH_DNA-bd_sf"/>
</dbReference>
<evidence type="ECO:0000256" key="5">
    <source>
        <dbReference type="ARBA" id="ARBA00023242"/>
    </source>
</evidence>
<dbReference type="InterPro" id="IPR056064">
    <property type="entry name" value="DUF7647"/>
</dbReference>
<dbReference type="PANTHER" id="PTHR15180:SF1">
    <property type="entry name" value="GENERAL TRANSCRIPTION FACTOR 3C POLYPEPTIDE 1"/>
    <property type="match status" value="1"/>
</dbReference>
<gene>
    <name evidence="9" type="ORF">G6F51_000297</name>
</gene>
<evidence type="ECO:0000313" key="9">
    <source>
        <dbReference type="EMBL" id="KAG1553920.1"/>
    </source>
</evidence>
<comment type="subcellular location">
    <subcellularLocation>
        <location evidence="1">Nucleus</location>
    </subcellularLocation>
</comment>
<dbReference type="InterPro" id="IPR056063">
    <property type="entry name" value="DUF7646"/>
</dbReference>
<dbReference type="InterPro" id="IPR046488">
    <property type="entry name" value="Sfc3/Tfc3_C"/>
</dbReference>
<feature type="compositionally biased region" description="Low complexity" evidence="7">
    <location>
        <begin position="80"/>
        <end position="91"/>
    </location>
</feature>
<feature type="region of interest" description="Disordered" evidence="7">
    <location>
        <begin position="529"/>
        <end position="575"/>
    </location>
</feature>
<keyword evidence="2" id="KW-0597">Phosphoprotein</keyword>
<dbReference type="InterPro" id="IPR001005">
    <property type="entry name" value="SANT/Myb"/>
</dbReference>
<feature type="compositionally biased region" description="Acidic residues" evidence="7">
    <location>
        <begin position="118"/>
        <end position="143"/>
    </location>
</feature>
<dbReference type="PROSITE" id="PS50090">
    <property type="entry name" value="MYB_LIKE"/>
    <property type="match status" value="1"/>
</dbReference>
<evidence type="ECO:0000259" key="8">
    <source>
        <dbReference type="PROSITE" id="PS50090"/>
    </source>
</evidence>
<dbReference type="GO" id="GO:0042791">
    <property type="term" value="P:5S class rRNA transcription by RNA polymerase III"/>
    <property type="evidence" value="ECO:0007669"/>
    <property type="project" value="TreeGrafter"/>
</dbReference>
<accession>A0A9P6YPW3</accession>
<evidence type="ECO:0000256" key="7">
    <source>
        <dbReference type="SAM" id="MobiDB-lite"/>
    </source>
</evidence>
<evidence type="ECO:0000256" key="2">
    <source>
        <dbReference type="ARBA" id="ARBA00022553"/>
    </source>
</evidence>
<keyword evidence="6" id="KW-0175">Coiled coil</keyword>
<feature type="domain" description="Myb-like" evidence="8">
    <location>
        <begin position="1304"/>
        <end position="1356"/>
    </location>
</feature>
<evidence type="ECO:0000313" key="10">
    <source>
        <dbReference type="Proteomes" id="UP000717996"/>
    </source>
</evidence>
<dbReference type="InterPro" id="IPR044210">
    <property type="entry name" value="Tfc3-like"/>
</dbReference>
<evidence type="ECO:0000256" key="3">
    <source>
        <dbReference type="ARBA" id="ARBA00023125"/>
    </source>
</evidence>
<dbReference type="OrthoDB" id="68020at2759"/>
<proteinExistence type="predicted"/>
<reference evidence="9" key="1">
    <citation type="journal article" date="2020" name="Microb. Genom.">
        <title>Genetic diversity of clinical and environmental Mucorales isolates obtained from an investigation of mucormycosis cases among solid organ transplant recipients.</title>
        <authorList>
            <person name="Nguyen M.H."/>
            <person name="Kaul D."/>
            <person name="Muto C."/>
            <person name="Cheng S.J."/>
            <person name="Richter R.A."/>
            <person name="Bruno V.M."/>
            <person name="Liu G."/>
            <person name="Beyhan S."/>
            <person name="Sundermann A.J."/>
            <person name="Mounaud S."/>
            <person name="Pasculle A.W."/>
            <person name="Nierman W.C."/>
            <person name="Driscoll E."/>
            <person name="Cumbie R."/>
            <person name="Clancy C.J."/>
            <person name="Dupont C.L."/>
        </authorList>
    </citation>
    <scope>NUCLEOTIDE SEQUENCE</scope>
    <source>
        <strain evidence="9">GL16</strain>
    </source>
</reference>
<dbReference type="GO" id="GO:0006384">
    <property type="term" value="P:transcription initiation at RNA polymerase III promoter"/>
    <property type="evidence" value="ECO:0007669"/>
    <property type="project" value="InterPro"/>
</dbReference>
<dbReference type="PANTHER" id="PTHR15180">
    <property type="entry name" value="GENERAL TRANSCRIPTION FACTOR 3C POLYPEPTIDE 1"/>
    <property type="match status" value="1"/>
</dbReference>
<feature type="region of interest" description="Disordered" evidence="7">
    <location>
        <begin position="633"/>
        <end position="675"/>
    </location>
</feature>
<keyword evidence="4" id="KW-0804">Transcription</keyword>
<feature type="compositionally biased region" description="Basic residues" evidence="7">
    <location>
        <begin position="96"/>
        <end position="113"/>
    </location>
</feature>
<feature type="coiled-coil region" evidence="6">
    <location>
        <begin position="869"/>
        <end position="915"/>
    </location>
</feature>
<dbReference type="GO" id="GO:0003677">
    <property type="term" value="F:DNA binding"/>
    <property type="evidence" value="ECO:0007669"/>
    <property type="project" value="UniProtKB-KW"/>
</dbReference>
<dbReference type="SUPFAM" id="SSF46785">
    <property type="entry name" value="Winged helix' DNA-binding domain"/>
    <property type="match status" value="1"/>
</dbReference>
<comment type="caution">
    <text evidence="9">The sequence shown here is derived from an EMBL/GenBank/DDBJ whole genome shotgun (WGS) entry which is preliminary data.</text>
</comment>
<feature type="compositionally biased region" description="Basic and acidic residues" evidence="7">
    <location>
        <begin position="540"/>
        <end position="560"/>
    </location>
</feature>
<feature type="compositionally biased region" description="Polar residues" evidence="7">
    <location>
        <begin position="691"/>
        <end position="710"/>
    </location>
</feature>
<keyword evidence="5" id="KW-0539">Nucleus</keyword>
<dbReference type="Pfam" id="PF24657">
    <property type="entry name" value="DUF7646"/>
    <property type="match status" value="1"/>
</dbReference>
<dbReference type="InterPro" id="IPR007309">
    <property type="entry name" value="TFIIIC_Bblock-bd"/>
</dbReference>
<dbReference type="GO" id="GO:0005634">
    <property type="term" value="C:nucleus"/>
    <property type="evidence" value="ECO:0007669"/>
    <property type="project" value="UniProtKB-SubCell"/>
</dbReference>
<keyword evidence="3" id="KW-0238">DNA-binding</keyword>
<feature type="compositionally biased region" description="Basic residues" evidence="7">
    <location>
        <begin position="529"/>
        <end position="539"/>
    </location>
</feature>
<sequence>MLDTLLTRLKEEIALDGPSGSSIYSLWDYVYKISIDIAKETNTTITPNVDDTYKSFLWNYIKLDQELAFFENIECEIQQQEETTTEVPENTAASKQSKRKAPAKNKPKKKTRKAKDIDSEDEYEIYDSEEENESDDSEEEEENGNSKPENTIHFDKKQDLKLIDNAREMNYNDISAYGSSLYVVATTKLQNEQLYIGVPPGTTLSSNLIVILKQVVRSRHKGIYQADVSKNYGIDGRSAGHICKSLEERGCIIRKSVSLKGARTNLCIHVRFASQDKTVDMSKATEDRAFYNVNANNEAFTQKQLRDAMIELIKDAPGHAILAKDALEALGFNHDSKSVKSWFNRSLDELCLKGYFKKSDVKLDNKGRYYRCIHLLKLPEEYESKQVEAIIEDIVYPIHIKSTKKDIPLLHILHDVPIEQQLYQVIEAAGTQGVISKEISFALNLDEHRLLYKLLERMLENNEQQNGHYTIRRHFEFEGRSRRYRYFTYNSYIKVYENKEPTYFSLPEIPVDISECVEINPLEKLSLDKKKRGSKKKPVKLRESTKSKKMAQKEQEKKQVAVELHQPSEMTSISEVTYGLEPVEMEISHMDDESVPIENQQTERIREGQQDMPTVAANTAKKQRQMGIKDFFGASKKRKETMPANPPPETKKAKTQTEDDMDEVSSDSSLGEMSPVIVISKSPILKERSLLSKSTSTTPFSNPLTPSKSSEQVKKPKRSTAVVELPTVNGNSLKTFTHSKAGVNKYMEHRINILREFLAEKPLIEINKQFKDECQKKLQEISGNSNHTLDLKTLQRGINTLVQRGEIEAETVQCKLLNGTIFDKKIIIRKDVKKDGAEYKAFIEHLQDRHTLQRVGNPSPHYERISIPVERLDQRLARMKESLQKLVGQGETGKAAALKKQIEKLSDNYEKCRSKDDKFKSNNWMITAIQYGWIFARMVRTRLLHEFLFDLLLRADALNGGIDKEENTITSACIVSNMSLELVCQVIGIINPNDSIEEYFRTTKDLSIKFSELPADIRSSIFLKESRFRRKLRNLLVTLEYLGLLTRRHNKLDEDNPYIDTRNSAALASQYVVHKHVQIRDMRTVDYPIYRDFTLESKSDVLDYWNSLEYLYRTPTDITKYQLAPRPKNPIESEIYSILLNPKSWNMPGIYSKPQRRILNSYIDKSNHSTPLDNDRVIQEIAMDINCPIFMVRNYYKKMEEAFNKKNEIKKKRRLQSALLSKRTRGSGTKVDMLDGRRVLRLDSRNLFKRTKLGPKTISNKFISDKNASKASNENKAAFMDDLSHLPVVLNEVDSAIINTRVSKRFTWEQEEEELLTYSAAILKYRGRKSRFRWAAITQVINRSQENCRRRYSNLLKVFGYEEKLAKLIAMWETIYKKGIMNGEITDPNPYEMVDFDLLGHLAYFIEKMKTHGRELESKDDLPKSTDEVFAHFNVVQTGKARDFYFEDGFHKFKTMTAKMTILKKEALCTRRCRDTELDVPPFVLKEDINKVVRQKYNYRSVALMSLLTPSERFNPYYVFLIIRRFPESIVEDAIRMLVDSKTLIKAPKYDRVIPGTRNALSSKFTTELAGGLPQDLYTQAKEYDKFLNEQNEQILLQGEFISSGMMACMLSLASQGMLSVELNEKNMFLEKAVMPIKRVRMMCAESVQFDIKHGKTLEQIDSTTTPLVSDSVPIGQLSVESFEILFDTLLASTDKPELLKNVVEKLKKSTESGLVPHELKEALDIQCTDEDIYNALHTLMNCSPPLLYRVGHLSVRYVLAPFMNEWLIDTKVATSEAEIVKMEEEYVNKNNVVVPEKKRFILPALWTDINGCTTPALVESFCKALADIVLRMPGITISGIERHHKSSLTKKEVHDIMEILIKQRVIRGVKVILDKYEKPSVFSKTRTMRCTQKMFTIAAFTQTCYWVNDDYYRKLN</sequence>
<dbReference type="Pfam" id="PF24658">
    <property type="entry name" value="DUF7647"/>
    <property type="match status" value="1"/>
</dbReference>
<dbReference type="GO" id="GO:0000127">
    <property type="term" value="C:transcription factor TFIIIC complex"/>
    <property type="evidence" value="ECO:0007669"/>
    <property type="project" value="InterPro"/>
</dbReference>
<dbReference type="Pfam" id="PF04182">
    <property type="entry name" value="B-block_TFIIIC"/>
    <property type="match status" value="1"/>
</dbReference>
<evidence type="ECO:0000256" key="1">
    <source>
        <dbReference type="ARBA" id="ARBA00004123"/>
    </source>
</evidence>
<dbReference type="EMBL" id="JAANIT010000015">
    <property type="protein sequence ID" value="KAG1553920.1"/>
    <property type="molecule type" value="Genomic_DNA"/>
</dbReference>
<dbReference type="Proteomes" id="UP000717996">
    <property type="component" value="Unassembled WGS sequence"/>
</dbReference>
<feature type="region of interest" description="Disordered" evidence="7">
    <location>
        <begin position="690"/>
        <end position="719"/>
    </location>
</feature>
<organism evidence="9 10">
    <name type="scientific">Rhizopus oryzae</name>
    <name type="common">Mucormycosis agent</name>
    <name type="synonym">Rhizopus arrhizus var. delemar</name>
    <dbReference type="NCBI Taxonomy" id="64495"/>
    <lineage>
        <taxon>Eukaryota</taxon>
        <taxon>Fungi</taxon>
        <taxon>Fungi incertae sedis</taxon>
        <taxon>Mucoromycota</taxon>
        <taxon>Mucoromycotina</taxon>
        <taxon>Mucoromycetes</taxon>
        <taxon>Mucorales</taxon>
        <taxon>Mucorineae</taxon>
        <taxon>Rhizopodaceae</taxon>
        <taxon>Rhizopus</taxon>
    </lineage>
</organism>
<name>A0A9P6YPW3_RHIOR</name>
<dbReference type="Pfam" id="PF20222">
    <property type="entry name" value="DUF6581"/>
    <property type="match status" value="1"/>
</dbReference>